<evidence type="ECO:0000256" key="1">
    <source>
        <dbReference type="ARBA" id="ARBA00005368"/>
    </source>
</evidence>
<gene>
    <name evidence="4" type="ORF">GCM10009802_62590</name>
</gene>
<dbReference type="Pfam" id="PF11468">
    <property type="entry name" value="PTase_Orf2"/>
    <property type="match status" value="1"/>
</dbReference>
<dbReference type="InterPro" id="IPR020965">
    <property type="entry name" value="Prenyltransferase_CloQ"/>
</dbReference>
<evidence type="ECO:0000313" key="4">
    <source>
        <dbReference type="EMBL" id="GAA1506547.1"/>
    </source>
</evidence>
<dbReference type="Proteomes" id="UP001500443">
    <property type="component" value="Unassembled WGS sequence"/>
</dbReference>
<dbReference type="InterPro" id="IPR036239">
    <property type="entry name" value="PrenylTrfase-like_sf"/>
</dbReference>
<dbReference type="SFLD" id="SFLDG01163">
    <property type="entry name" value="II"/>
    <property type="match status" value="1"/>
</dbReference>
<dbReference type="CDD" id="cd13931">
    <property type="entry name" value="PT-CloQ_NphB"/>
    <property type="match status" value="1"/>
</dbReference>
<evidence type="ECO:0000256" key="3">
    <source>
        <dbReference type="ARBA" id="ARBA00022679"/>
    </source>
</evidence>
<evidence type="ECO:0000313" key="5">
    <source>
        <dbReference type="Proteomes" id="UP001500443"/>
    </source>
</evidence>
<comment type="caution">
    <text evidence="4">The sequence shown here is derived from an EMBL/GenBank/DDBJ whole genome shotgun (WGS) entry which is preliminary data.</text>
</comment>
<protein>
    <recommendedName>
        <fullName evidence="6">Prenyltransferase</fullName>
    </recommendedName>
</protein>
<dbReference type="EMBL" id="BAAAPF010000395">
    <property type="protein sequence ID" value="GAA1506547.1"/>
    <property type="molecule type" value="Genomic_DNA"/>
</dbReference>
<dbReference type="RefSeq" id="WP_344294852.1">
    <property type="nucleotide sequence ID" value="NZ_BAAAPF010000395.1"/>
</dbReference>
<sequence>MPSSSADSLYAAIRKTAGLVDVPCEHAKVRPLVDAFADLLPQAAILFRVATDARHAGEMNCHMMMLPSSVDPHARAQSAGLLPRTDHPVGTLLSDIEERFPVGSYGLDFGLVGGFQKAWSCFPGDEMQSLPELARLPSMPPSVAGNMGFFRRYGLAEKITLIGMDYARRTMNVYFGEVDDCLTPEAVRSMLHDLDMPEPSEQMLAFTRQAFGFYATLSWDSPKIERFCYSAITPDPLALLERVDPKIEHFLREIPYGADDPKAVYVATSPGEGEYYKVQAYYQWRPRLVNHMHTETPPTTGRPD</sequence>
<keyword evidence="5" id="KW-1185">Reference proteome</keyword>
<proteinExistence type="inferred from homology"/>
<comment type="similarity">
    <text evidence="1">Belongs to the aromatic prenyltransferase family.</text>
</comment>
<evidence type="ECO:0000256" key="2">
    <source>
        <dbReference type="ARBA" id="ARBA00022602"/>
    </source>
</evidence>
<dbReference type="SFLD" id="SFLDS00036">
    <property type="entry name" value="Aromatic_Prenyltransferase"/>
    <property type="match status" value="1"/>
</dbReference>
<evidence type="ECO:0008006" key="6">
    <source>
        <dbReference type="Google" id="ProtNLM"/>
    </source>
</evidence>
<dbReference type="SUPFAM" id="SSF143492">
    <property type="entry name" value="Prenyltransferase-like"/>
    <property type="match status" value="1"/>
</dbReference>
<keyword evidence="3" id="KW-0808">Transferase</keyword>
<accession>A0ABP4KMY4</accession>
<reference evidence="5" key="1">
    <citation type="journal article" date="2019" name="Int. J. Syst. Evol. Microbiol.">
        <title>The Global Catalogue of Microorganisms (GCM) 10K type strain sequencing project: providing services to taxonomists for standard genome sequencing and annotation.</title>
        <authorList>
            <consortium name="The Broad Institute Genomics Platform"/>
            <consortium name="The Broad Institute Genome Sequencing Center for Infectious Disease"/>
            <person name="Wu L."/>
            <person name="Ma J."/>
        </authorList>
    </citation>
    <scope>NUCLEOTIDE SEQUENCE [LARGE SCALE GENOMIC DNA]</scope>
    <source>
        <strain evidence="5">JCM 15481</strain>
    </source>
</reference>
<keyword evidence="2" id="KW-0637">Prenyltransferase</keyword>
<organism evidence="4 5">
    <name type="scientific">Streptomyces synnematoformans</name>
    <dbReference type="NCBI Taxonomy" id="415721"/>
    <lineage>
        <taxon>Bacteria</taxon>
        <taxon>Bacillati</taxon>
        <taxon>Actinomycetota</taxon>
        <taxon>Actinomycetes</taxon>
        <taxon>Kitasatosporales</taxon>
        <taxon>Streptomycetaceae</taxon>
        <taxon>Streptomyces</taxon>
    </lineage>
</organism>
<name>A0ABP4KMY4_9ACTN</name>
<dbReference type="InterPro" id="IPR033964">
    <property type="entry name" value="ABBA"/>
</dbReference>